<keyword evidence="6" id="KW-1185">Reference proteome</keyword>
<name>A0A517PSY9_9PLAN</name>
<dbReference type="PANTHER" id="PTHR42759:SF1">
    <property type="entry name" value="MAGNESIUM-CHELATASE SUBUNIT CHLD"/>
    <property type="match status" value="1"/>
</dbReference>
<evidence type="ECO:0000313" key="6">
    <source>
        <dbReference type="Proteomes" id="UP000320421"/>
    </source>
</evidence>
<dbReference type="SUPFAM" id="SSF52540">
    <property type="entry name" value="P-loop containing nucleoside triphosphate hydrolases"/>
    <property type="match status" value="1"/>
</dbReference>
<dbReference type="PANTHER" id="PTHR42759">
    <property type="entry name" value="MOXR FAMILY PROTEIN"/>
    <property type="match status" value="1"/>
</dbReference>
<feature type="domain" description="AAA+ ATPase" evidence="4">
    <location>
        <begin position="205"/>
        <end position="358"/>
    </location>
</feature>
<protein>
    <submittedName>
        <fullName evidence="5">Chaperone BssE</fullName>
    </submittedName>
</protein>
<evidence type="ECO:0000256" key="3">
    <source>
        <dbReference type="ARBA" id="ARBA00022840"/>
    </source>
</evidence>
<gene>
    <name evidence="5" type="primary">bssE</name>
    <name evidence="5" type="ORF">HG66A1_42910</name>
</gene>
<evidence type="ECO:0000313" key="5">
    <source>
        <dbReference type="EMBL" id="QDT22483.1"/>
    </source>
</evidence>
<evidence type="ECO:0000256" key="2">
    <source>
        <dbReference type="ARBA" id="ARBA00022741"/>
    </source>
</evidence>
<dbReference type="AlphaFoldDB" id="A0A517PSY9"/>
<dbReference type="OrthoDB" id="9807019at2"/>
<dbReference type="SMART" id="SM00382">
    <property type="entry name" value="AAA"/>
    <property type="match status" value="1"/>
</dbReference>
<keyword evidence="2" id="KW-0547">Nucleotide-binding</keyword>
<dbReference type="EMBL" id="CP036266">
    <property type="protein sequence ID" value="QDT22483.1"/>
    <property type="molecule type" value="Genomic_DNA"/>
</dbReference>
<dbReference type="GO" id="GO:0016887">
    <property type="term" value="F:ATP hydrolysis activity"/>
    <property type="evidence" value="ECO:0007669"/>
    <property type="project" value="InterPro"/>
</dbReference>
<dbReference type="InterPro" id="IPR003593">
    <property type="entry name" value="AAA+_ATPase"/>
</dbReference>
<sequence>MNSECSSTCIKLEESTSSKRGDVVIEQFRQIPSDEIDRLCGNGPALLGIIRDSYHWADCGYASFKEFVRNECPFGLRKAQELIRIHRVFGELELTSEQLNSIEWSKAATVLRVINRDNRDSLLDALTTESLREIRQRVQRMIALQSHLEESPVHKGQVVSPGVKKSVRLVDSSSDLIDWRLPRPDESEFYVAPKVWDQICFEAAHSGCVLLVGPSGCGKSTLVEKFAQRSKRPLAKFNFGAMSDPRSALIGNTHLSRAKGTTFKKSNFVSAIESPNTCVLLDEVSRSGCDPWNIILTLLDHQGYLCLDESEDSAIIHRAENVCFFGTANAGLEYTGTSQLDKALTGRFHSVIPLDFPPFDKELAILLSGCPGLDDQDAKQMLRIAQRQRDQADEGDFLTKISTRLLLAAGRQVAGGISLVNALEFCILNHFFLDDDGGDVGERARLQQLFARFVE</sequence>
<dbReference type="Gene3D" id="3.40.50.300">
    <property type="entry name" value="P-loop containing nucleotide triphosphate hydrolases"/>
    <property type="match status" value="1"/>
</dbReference>
<dbReference type="Proteomes" id="UP000320421">
    <property type="component" value="Chromosome"/>
</dbReference>
<dbReference type="InterPro" id="IPR013615">
    <property type="entry name" value="CbbQ_C"/>
</dbReference>
<dbReference type="GO" id="GO:0005524">
    <property type="term" value="F:ATP binding"/>
    <property type="evidence" value="ECO:0007669"/>
    <property type="project" value="UniProtKB-KW"/>
</dbReference>
<evidence type="ECO:0000256" key="1">
    <source>
        <dbReference type="ARBA" id="ARBA00009417"/>
    </source>
</evidence>
<dbReference type="InterPro" id="IPR050764">
    <property type="entry name" value="CbbQ/NirQ/NorQ/GpvN"/>
</dbReference>
<comment type="similarity">
    <text evidence="1">Belongs to the CbbQ/NirQ/NorQ/GpvN family.</text>
</comment>
<proteinExistence type="inferred from homology"/>
<evidence type="ECO:0000259" key="4">
    <source>
        <dbReference type="SMART" id="SM00382"/>
    </source>
</evidence>
<organism evidence="5 6">
    <name type="scientific">Gimesia chilikensis</name>
    <dbReference type="NCBI Taxonomy" id="2605989"/>
    <lineage>
        <taxon>Bacteria</taxon>
        <taxon>Pseudomonadati</taxon>
        <taxon>Planctomycetota</taxon>
        <taxon>Planctomycetia</taxon>
        <taxon>Planctomycetales</taxon>
        <taxon>Planctomycetaceae</taxon>
        <taxon>Gimesia</taxon>
    </lineage>
</organism>
<dbReference type="RefSeq" id="WP_145188381.1">
    <property type="nucleotide sequence ID" value="NZ_CP036266.1"/>
</dbReference>
<dbReference type="Pfam" id="PF07728">
    <property type="entry name" value="AAA_5"/>
    <property type="match status" value="1"/>
</dbReference>
<dbReference type="InterPro" id="IPR011704">
    <property type="entry name" value="ATPase_dyneun-rel_AAA"/>
</dbReference>
<dbReference type="InterPro" id="IPR027417">
    <property type="entry name" value="P-loop_NTPase"/>
</dbReference>
<keyword evidence="3" id="KW-0067">ATP-binding</keyword>
<dbReference type="CDD" id="cd00009">
    <property type="entry name" value="AAA"/>
    <property type="match status" value="1"/>
</dbReference>
<accession>A0A517PSY9</accession>
<dbReference type="Pfam" id="PF08406">
    <property type="entry name" value="CbbQ_C"/>
    <property type="match status" value="1"/>
</dbReference>
<reference evidence="5 6" key="1">
    <citation type="submission" date="2019-02" db="EMBL/GenBank/DDBJ databases">
        <title>Deep-cultivation of Planctomycetes and their phenomic and genomic characterization uncovers novel biology.</title>
        <authorList>
            <person name="Wiegand S."/>
            <person name="Jogler M."/>
            <person name="Boedeker C."/>
            <person name="Pinto D."/>
            <person name="Vollmers J."/>
            <person name="Rivas-Marin E."/>
            <person name="Kohn T."/>
            <person name="Peeters S.H."/>
            <person name="Heuer A."/>
            <person name="Rast P."/>
            <person name="Oberbeckmann S."/>
            <person name="Bunk B."/>
            <person name="Jeske O."/>
            <person name="Meyerdierks A."/>
            <person name="Storesund J.E."/>
            <person name="Kallscheuer N."/>
            <person name="Luecker S."/>
            <person name="Lage O.M."/>
            <person name="Pohl T."/>
            <person name="Merkel B.J."/>
            <person name="Hornburger P."/>
            <person name="Mueller R.-W."/>
            <person name="Bruemmer F."/>
            <person name="Labrenz M."/>
            <person name="Spormann A.M."/>
            <person name="Op den Camp H."/>
            <person name="Overmann J."/>
            <person name="Amann R."/>
            <person name="Jetten M.S.M."/>
            <person name="Mascher T."/>
            <person name="Medema M.H."/>
            <person name="Devos D.P."/>
            <person name="Kaster A.-K."/>
            <person name="Ovreas L."/>
            <person name="Rohde M."/>
            <person name="Galperin M.Y."/>
            <person name="Jogler C."/>
        </authorList>
    </citation>
    <scope>NUCLEOTIDE SEQUENCE [LARGE SCALE GENOMIC DNA]</scope>
    <source>
        <strain evidence="5 6">HG66A1</strain>
    </source>
</reference>